<dbReference type="Proteomes" id="UP000516415">
    <property type="component" value="Segment"/>
</dbReference>
<dbReference type="Gene3D" id="2.40.50.230">
    <property type="entry name" value="Gp5 N-terminal domain"/>
    <property type="match status" value="1"/>
</dbReference>
<feature type="domain" description="Phage protein Gp138 N-terminal" evidence="1">
    <location>
        <begin position="36"/>
        <end position="125"/>
    </location>
</feature>
<accession>A0A7H0XFT2</accession>
<organism evidence="2 3">
    <name type="scientific">Pseudomonas phage phiK7A1</name>
    <dbReference type="NCBI Taxonomy" id="2759194"/>
    <lineage>
        <taxon>Viruses</taxon>
        <taxon>Duplodnaviria</taxon>
        <taxon>Heunggongvirae</taxon>
        <taxon>Uroviricota</taxon>
        <taxon>Caudoviricetes</taxon>
        <taxon>Vandenendeviridae</taxon>
        <taxon>Gorskivirinae</taxon>
        <taxon>Torinovirus</taxon>
        <taxon>Torinovirus K7A1</taxon>
    </lineage>
</organism>
<dbReference type="EMBL" id="MT740307">
    <property type="protein sequence ID" value="QNR53872.1"/>
    <property type="molecule type" value="Genomic_DNA"/>
</dbReference>
<reference evidence="2 3" key="1">
    <citation type="submission" date="2020-07" db="EMBL/GenBank/DDBJ databases">
        <authorList>
            <person name="Martino G."/>
            <person name="Holtappels D."/>
            <person name="Wagemans J."/>
            <person name="Lavigne R."/>
            <person name="Turina M."/>
            <person name="Ciuffo M."/>
        </authorList>
    </citation>
    <scope>NUCLEOTIDE SEQUENCE [LARGE SCALE GENOMIC DNA]</scope>
</reference>
<proteinExistence type="predicted"/>
<protein>
    <submittedName>
        <fullName evidence="2">Putative baseplate protein</fullName>
    </submittedName>
</protein>
<evidence type="ECO:0000313" key="2">
    <source>
        <dbReference type="EMBL" id="QNR53872.1"/>
    </source>
</evidence>
<dbReference type="InterPro" id="IPR037026">
    <property type="entry name" value="Vgr_OB-fold_dom_sf"/>
</dbReference>
<name>A0A7H0XFT2_9CAUD</name>
<sequence>MREHSLHDTMQTHFNIRMAELNTAIPCVVTNVVGELANQRIDVQPAINLLYKDGTSEERPQILGVPVMFPGSNTSLISWPINVGDTVMCVFSQRSMDNFKIGNGQPTVPNDYRKMAAQDAVAFPGLQPFAKSLNNPAIRLFPHSTRDLVISHNVGTASEVEIRFKENGDMIVNTKFNVNVNAKTATVTALEKITLAAPLMEVNVTQTNWTGNITHTGNYTQTGTSTFNGIVFDTHKHLGVTPGSGTSGVATS</sequence>
<dbReference type="InterPro" id="IPR044033">
    <property type="entry name" value="GpV-like_apex"/>
</dbReference>
<evidence type="ECO:0000259" key="1">
    <source>
        <dbReference type="Pfam" id="PF18352"/>
    </source>
</evidence>
<evidence type="ECO:0000313" key="3">
    <source>
        <dbReference type="Proteomes" id="UP000516415"/>
    </source>
</evidence>
<dbReference type="Pfam" id="PF18352">
    <property type="entry name" value="Gp138_N"/>
    <property type="match status" value="1"/>
</dbReference>
<gene>
    <name evidence="2" type="ORF">phiK7A1_084</name>
</gene>
<keyword evidence="3" id="KW-1185">Reference proteome</keyword>
<dbReference type="Pfam" id="PF18946">
    <property type="entry name" value="Apex"/>
    <property type="match status" value="1"/>
</dbReference>
<dbReference type="InterPro" id="IPR041599">
    <property type="entry name" value="Gp138_N"/>
</dbReference>